<dbReference type="AlphaFoldDB" id="A0A8X7P7W9"/>
<evidence type="ECO:0000313" key="1">
    <source>
        <dbReference type="EMBL" id="KAG2245868.1"/>
    </source>
</evidence>
<comment type="caution">
    <text evidence="1">The sequence shown here is derived from an EMBL/GenBank/DDBJ whole genome shotgun (WGS) entry which is preliminary data.</text>
</comment>
<evidence type="ECO:0000313" key="2">
    <source>
        <dbReference type="Proteomes" id="UP000886595"/>
    </source>
</evidence>
<reference evidence="1 2" key="1">
    <citation type="submission" date="2020-02" db="EMBL/GenBank/DDBJ databases">
        <authorList>
            <person name="Ma Q."/>
            <person name="Huang Y."/>
            <person name="Song X."/>
            <person name="Pei D."/>
        </authorList>
    </citation>
    <scope>NUCLEOTIDE SEQUENCE [LARGE SCALE GENOMIC DNA]</scope>
    <source>
        <strain evidence="1">Sxm20200214</strain>
        <tissue evidence="1">Leaf</tissue>
    </source>
</reference>
<dbReference type="OrthoDB" id="3176171at2759"/>
<accession>A0A8X7P7W9</accession>
<dbReference type="EMBL" id="JAAMPC010000017">
    <property type="protein sequence ID" value="KAG2245868.1"/>
    <property type="molecule type" value="Genomic_DNA"/>
</dbReference>
<dbReference type="Proteomes" id="UP000886595">
    <property type="component" value="Unassembled WGS sequence"/>
</dbReference>
<name>A0A8X7P7W9_BRACI</name>
<proteinExistence type="predicted"/>
<gene>
    <name evidence="1" type="ORF">Bca52824_085496</name>
</gene>
<protein>
    <submittedName>
        <fullName evidence="1">Uncharacterized protein</fullName>
    </submittedName>
</protein>
<sequence length="150" mass="16397">MHTLRFEQQVSGVELGAAKSSKDGKDVGDLIQQLALLKDTIAMKDKEIERLHSAKDIHHAQSNDLSQSQYACSSLDLSVMMNSLVCSELDPTAPEFIPGESDTDVDCESEAEDEVTFIPETMIALVRLSGSKGNAQRGLELLAVMEKLFL</sequence>
<organism evidence="1 2">
    <name type="scientific">Brassica carinata</name>
    <name type="common">Ethiopian mustard</name>
    <name type="synonym">Abyssinian cabbage</name>
    <dbReference type="NCBI Taxonomy" id="52824"/>
    <lineage>
        <taxon>Eukaryota</taxon>
        <taxon>Viridiplantae</taxon>
        <taxon>Streptophyta</taxon>
        <taxon>Embryophyta</taxon>
        <taxon>Tracheophyta</taxon>
        <taxon>Spermatophyta</taxon>
        <taxon>Magnoliopsida</taxon>
        <taxon>eudicotyledons</taxon>
        <taxon>Gunneridae</taxon>
        <taxon>Pentapetalae</taxon>
        <taxon>rosids</taxon>
        <taxon>malvids</taxon>
        <taxon>Brassicales</taxon>
        <taxon>Brassicaceae</taxon>
        <taxon>Brassiceae</taxon>
        <taxon>Brassica</taxon>
    </lineage>
</organism>
<keyword evidence="2" id="KW-1185">Reference proteome</keyword>